<sequence length="214" mass="21475">MHVSELSTLPFLFALVTLFSDVVRAAETTRTLVAPAIGITSVSVLGVEGGETTFALYQTANDGATTFIQTMVADATSIANVFPVPSFGCNFHETAKGKMRCIEADSTSTATISVDVQTLLYAVDDALAGATSSSTASSATQSTGLGSSSSTTSTNSAAQSSTSTPLGSLSTSSASASETFGAPSTVPSSGAIPLAYKKWAVGLGLVAALMVTSC</sequence>
<proteinExistence type="predicted"/>
<feature type="region of interest" description="Disordered" evidence="1">
    <location>
        <begin position="135"/>
        <end position="170"/>
    </location>
</feature>
<comment type="caution">
    <text evidence="3">The sequence shown here is derived from an EMBL/GenBank/DDBJ whole genome shotgun (WGS) entry which is preliminary data.</text>
</comment>
<name>A0AAW0EEZ4_9AGAR</name>
<evidence type="ECO:0000313" key="4">
    <source>
        <dbReference type="Proteomes" id="UP001362999"/>
    </source>
</evidence>
<keyword evidence="2" id="KW-0732">Signal</keyword>
<evidence type="ECO:0000313" key="3">
    <source>
        <dbReference type="EMBL" id="KAK7063549.1"/>
    </source>
</evidence>
<feature type="chain" id="PRO_5044012975" evidence="2">
    <location>
        <begin position="26"/>
        <end position="214"/>
    </location>
</feature>
<protein>
    <submittedName>
        <fullName evidence="3">Uncharacterized protein</fullName>
    </submittedName>
</protein>
<evidence type="ECO:0000256" key="2">
    <source>
        <dbReference type="SAM" id="SignalP"/>
    </source>
</evidence>
<keyword evidence="4" id="KW-1185">Reference proteome</keyword>
<dbReference type="Proteomes" id="UP001362999">
    <property type="component" value="Unassembled WGS sequence"/>
</dbReference>
<gene>
    <name evidence="3" type="ORF">R3P38DRAFT_2819032</name>
</gene>
<feature type="signal peptide" evidence="2">
    <location>
        <begin position="1"/>
        <end position="25"/>
    </location>
</feature>
<organism evidence="3 4">
    <name type="scientific">Favolaschia claudopus</name>
    <dbReference type="NCBI Taxonomy" id="2862362"/>
    <lineage>
        <taxon>Eukaryota</taxon>
        <taxon>Fungi</taxon>
        <taxon>Dikarya</taxon>
        <taxon>Basidiomycota</taxon>
        <taxon>Agaricomycotina</taxon>
        <taxon>Agaricomycetes</taxon>
        <taxon>Agaricomycetidae</taxon>
        <taxon>Agaricales</taxon>
        <taxon>Marasmiineae</taxon>
        <taxon>Mycenaceae</taxon>
        <taxon>Favolaschia</taxon>
    </lineage>
</organism>
<evidence type="ECO:0000256" key="1">
    <source>
        <dbReference type="SAM" id="MobiDB-lite"/>
    </source>
</evidence>
<dbReference type="AlphaFoldDB" id="A0AAW0EEZ4"/>
<reference evidence="3 4" key="1">
    <citation type="journal article" date="2024" name="J Genomics">
        <title>Draft genome sequencing and assembly of Favolaschia claudopus CIRM-BRFM 2984 isolated from oak limbs.</title>
        <authorList>
            <person name="Navarro D."/>
            <person name="Drula E."/>
            <person name="Chaduli D."/>
            <person name="Cazenave R."/>
            <person name="Ahrendt S."/>
            <person name="Wang J."/>
            <person name="Lipzen A."/>
            <person name="Daum C."/>
            <person name="Barry K."/>
            <person name="Grigoriev I.V."/>
            <person name="Favel A."/>
            <person name="Rosso M.N."/>
            <person name="Martin F."/>
        </authorList>
    </citation>
    <scope>NUCLEOTIDE SEQUENCE [LARGE SCALE GENOMIC DNA]</scope>
    <source>
        <strain evidence="3 4">CIRM-BRFM 2984</strain>
    </source>
</reference>
<dbReference type="EMBL" id="JAWWNJ010000001">
    <property type="protein sequence ID" value="KAK7063549.1"/>
    <property type="molecule type" value="Genomic_DNA"/>
</dbReference>
<accession>A0AAW0EEZ4</accession>